<evidence type="ECO:0000313" key="3">
    <source>
        <dbReference type="Proteomes" id="UP000828390"/>
    </source>
</evidence>
<organism evidence="2 3">
    <name type="scientific">Dreissena polymorpha</name>
    <name type="common">Zebra mussel</name>
    <name type="synonym">Mytilus polymorpha</name>
    <dbReference type="NCBI Taxonomy" id="45954"/>
    <lineage>
        <taxon>Eukaryota</taxon>
        <taxon>Metazoa</taxon>
        <taxon>Spiralia</taxon>
        <taxon>Lophotrochozoa</taxon>
        <taxon>Mollusca</taxon>
        <taxon>Bivalvia</taxon>
        <taxon>Autobranchia</taxon>
        <taxon>Heteroconchia</taxon>
        <taxon>Euheterodonta</taxon>
        <taxon>Imparidentia</taxon>
        <taxon>Neoheterodontei</taxon>
        <taxon>Myida</taxon>
        <taxon>Dreissenoidea</taxon>
        <taxon>Dreissenidae</taxon>
        <taxon>Dreissena</taxon>
    </lineage>
</organism>
<reference evidence="2" key="2">
    <citation type="submission" date="2020-11" db="EMBL/GenBank/DDBJ databases">
        <authorList>
            <person name="McCartney M.A."/>
            <person name="Auch B."/>
            <person name="Kono T."/>
            <person name="Mallez S."/>
            <person name="Becker A."/>
            <person name="Gohl D.M."/>
            <person name="Silverstein K.A.T."/>
            <person name="Koren S."/>
            <person name="Bechman K.B."/>
            <person name="Herman A."/>
            <person name="Abrahante J.E."/>
            <person name="Garbe J."/>
        </authorList>
    </citation>
    <scope>NUCLEOTIDE SEQUENCE</scope>
    <source>
        <strain evidence="2">Duluth1</strain>
        <tissue evidence="2">Whole animal</tissue>
    </source>
</reference>
<feature type="region of interest" description="Disordered" evidence="1">
    <location>
        <begin position="1"/>
        <end position="21"/>
    </location>
</feature>
<keyword evidence="3" id="KW-1185">Reference proteome</keyword>
<protein>
    <submittedName>
        <fullName evidence="2">Uncharacterized protein</fullName>
    </submittedName>
</protein>
<proteinExistence type="predicted"/>
<accession>A0A9D4LMD8</accession>
<gene>
    <name evidence="2" type="ORF">DPMN_102050</name>
</gene>
<feature type="region of interest" description="Disordered" evidence="1">
    <location>
        <begin position="84"/>
        <end position="108"/>
    </location>
</feature>
<reference evidence="2" key="1">
    <citation type="journal article" date="2019" name="bioRxiv">
        <title>The Genome of the Zebra Mussel, Dreissena polymorpha: A Resource for Invasive Species Research.</title>
        <authorList>
            <person name="McCartney M.A."/>
            <person name="Auch B."/>
            <person name="Kono T."/>
            <person name="Mallez S."/>
            <person name="Zhang Y."/>
            <person name="Obille A."/>
            <person name="Becker A."/>
            <person name="Abrahante J.E."/>
            <person name="Garbe J."/>
            <person name="Badalamenti J.P."/>
            <person name="Herman A."/>
            <person name="Mangelson H."/>
            <person name="Liachko I."/>
            <person name="Sullivan S."/>
            <person name="Sone E.D."/>
            <person name="Koren S."/>
            <person name="Silverstein K.A.T."/>
            <person name="Beckman K.B."/>
            <person name="Gohl D.M."/>
        </authorList>
    </citation>
    <scope>NUCLEOTIDE SEQUENCE</scope>
    <source>
        <strain evidence="2">Duluth1</strain>
        <tissue evidence="2">Whole animal</tissue>
    </source>
</reference>
<dbReference type="Proteomes" id="UP000828390">
    <property type="component" value="Unassembled WGS sequence"/>
</dbReference>
<evidence type="ECO:0000256" key="1">
    <source>
        <dbReference type="SAM" id="MobiDB-lite"/>
    </source>
</evidence>
<dbReference type="EMBL" id="JAIWYP010000003">
    <property type="protein sequence ID" value="KAH3859331.1"/>
    <property type="molecule type" value="Genomic_DNA"/>
</dbReference>
<dbReference type="AlphaFoldDB" id="A0A9D4LMD8"/>
<sequence>MNIAQSPDPSRFANAGRPARTGMMRRNFLTRSHYFTVPPRLKPVNNPAVSRSTADILRFIPVKPRQSHVGATVKAGSVPAEPVYTGAIPASDPGRATATPLLNADRRR</sequence>
<name>A0A9D4LMD8_DREPO</name>
<evidence type="ECO:0000313" key="2">
    <source>
        <dbReference type="EMBL" id="KAH3859331.1"/>
    </source>
</evidence>
<comment type="caution">
    <text evidence="2">The sequence shown here is derived from an EMBL/GenBank/DDBJ whole genome shotgun (WGS) entry which is preliminary data.</text>
</comment>